<name>A0ABS1VJA2_9ACTN</name>
<protein>
    <recommendedName>
        <fullName evidence="1">Intradiol ring-cleavage dioxygenases domain-containing protein</fullName>
    </recommendedName>
</protein>
<dbReference type="PANTHER" id="PTHR34315">
    <property type="match status" value="1"/>
</dbReference>
<feature type="domain" description="Intradiol ring-cleavage dioxygenases" evidence="1">
    <location>
        <begin position="68"/>
        <end position="141"/>
    </location>
</feature>
<dbReference type="Pfam" id="PF00775">
    <property type="entry name" value="Dioxygenase_C"/>
    <property type="match status" value="1"/>
</dbReference>
<proteinExistence type="predicted"/>
<dbReference type="EMBL" id="JAENHO010000002">
    <property type="protein sequence ID" value="MBL7253827.1"/>
    <property type="molecule type" value="Genomic_DNA"/>
</dbReference>
<comment type="caution">
    <text evidence="2">The sequence shown here is derived from an EMBL/GenBank/DDBJ whole genome shotgun (WGS) entry which is preliminary data.</text>
</comment>
<dbReference type="Proteomes" id="UP000598996">
    <property type="component" value="Unassembled WGS sequence"/>
</dbReference>
<reference evidence="2 3" key="1">
    <citation type="submission" date="2021-01" db="EMBL/GenBank/DDBJ databases">
        <title>Actinoplanes sp. nov. LDG1-01 isolated from lichen.</title>
        <authorList>
            <person name="Saeng-In P."/>
            <person name="Phongsopitanun W."/>
            <person name="Kanchanasin P."/>
            <person name="Yuki M."/>
            <person name="Kudo T."/>
            <person name="Ohkuma M."/>
            <person name="Tanasupawat S."/>
        </authorList>
    </citation>
    <scope>NUCLEOTIDE SEQUENCE [LARGE SCALE GENOMIC DNA]</scope>
    <source>
        <strain evidence="2 3">LDG1-01</strain>
    </source>
</reference>
<dbReference type="SUPFAM" id="SSF49482">
    <property type="entry name" value="Aromatic compound dioxygenase"/>
    <property type="match status" value="1"/>
</dbReference>
<organism evidence="2 3">
    <name type="scientific">Paractinoplanes lichenicola</name>
    <dbReference type="NCBI Taxonomy" id="2802976"/>
    <lineage>
        <taxon>Bacteria</taxon>
        <taxon>Bacillati</taxon>
        <taxon>Actinomycetota</taxon>
        <taxon>Actinomycetes</taxon>
        <taxon>Micromonosporales</taxon>
        <taxon>Micromonosporaceae</taxon>
        <taxon>Paractinoplanes</taxon>
    </lineage>
</organism>
<evidence type="ECO:0000313" key="2">
    <source>
        <dbReference type="EMBL" id="MBL7253827.1"/>
    </source>
</evidence>
<accession>A0ABS1VJA2</accession>
<dbReference type="RefSeq" id="WP_202990207.1">
    <property type="nucleotide sequence ID" value="NZ_JAENHO010000002.1"/>
</dbReference>
<evidence type="ECO:0000313" key="3">
    <source>
        <dbReference type="Proteomes" id="UP000598996"/>
    </source>
</evidence>
<dbReference type="InterPro" id="IPR000627">
    <property type="entry name" value="Intradiol_dOase_C"/>
</dbReference>
<dbReference type="PANTHER" id="PTHR34315:SF1">
    <property type="entry name" value="INTRADIOL RING-CLEAVAGE DIOXYGENASES DOMAIN-CONTAINING PROTEIN-RELATED"/>
    <property type="match status" value="1"/>
</dbReference>
<evidence type="ECO:0000259" key="1">
    <source>
        <dbReference type="Pfam" id="PF00775"/>
    </source>
</evidence>
<sequence>MTTQVKADVQQQHGVGLAVDFPVLRRRRMMGLVNGVTVATLAGADKDVLTRSGIVRDDLRRSFGKASGVARGVRLSVRLRLVSAADGRPLAGHALYLWHADRHGAYSLYSPGLEDQNFLRGVQVADEDGRVAFSTIFPGASESRWPHLSFEVSPEVNAEPVRAGQIGLPADACVLVYGTSAYWENATHLALAGPVEDDGGPLDMATVTGDLGRGLVATGTISI</sequence>
<dbReference type="InterPro" id="IPR015889">
    <property type="entry name" value="Intradiol_dOase_core"/>
</dbReference>
<keyword evidence="3" id="KW-1185">Reference proteome</keyword>
<dbReference type="Gene3D" id="2.60.130.10">
    <property type="entry name" value="Aromatic compound dioxygenase"/>
    <property type="match status" value="1"/>
</dbReference>
<gene>
    <name evidence="2" type="ORF">JKJ07_05815</name>
</gene>